<dbReference type="SUPFAM" id="SSF52540">
    <property type="entry name" value="P-loop containing nucleoside triphosphate hydrolases"/>
    <property type="match status" value="1"/>
</dbReference>
<feature type="domain" description="Endonuclease GajA/Old nuclease/RecF-like AAA" evidence="1">
    <location>
        <begin position="35"/>
        <end position="110"/>
    </location>
</feature>
<sequence length="167" mass="19073">MHINSEFFTPELIATWIKTVSNSSTNSIDYEINRIELEKSIKKLSSGQAIFLYIMTEIIANIRYDSLIIFDEPETHLHPNAISQLINSIHSLADQFKSYCIIATHSPIIVQGILSKNIFVIKNENKVLSVTHPSLETFGENLSKITDDIFGARDTPQYFRKKIEDQN</sequence>
<organism evidence="2 3">
    <name type="scientific">Proteus mirabilis</name>
    <dbReference type="NCBI Taxonomy" id="584"/>
    <lineage>
        <taxon>Bacteria</taxon>
        <taxon>Pseudomonadati</taxon>
        <taxon>Pseudomonadota</taxon>
        <taxon>Gammaproteobacteria</taxon>
        <taxon>Enterobacterales</taxon>
        <taxon>Morganellaceae</taxon>
        <taxon>Proteus</taxon>
    </lineage>
</organism>
<accession>A0A379FIG8</accession>
<dbReference type="InterPro" id="IPR041685">
    <property type="entry name" value="AAA_GajA/Old/RecF-like"/>
</dbReference>
<evidence type="ECO:0000313" key="2">
    <source>
        <dbReference type="EMBL" id="SUC20222.1"/>
    </source>
</evidence>
<dbReference type="InterPro" id="IPR051396">
    <property type="entry name" value="Bact_Antivir_Def_Nuclease"/>
</dbReference>
<protein>
    <submittedName>
        <fullName evidence="2">Excinuclease ABC subunit A</fullName>
    </submittedName>
</protein>
<reference evidence="2 3" key="1">
    <citation type="submission" date="2018-06" db="EMBL/GenBank/DDBJ databases">
        <authorList>
            <consortium name="Pathogen Informatics"/>
            <person name="Doyle S."/>
        </authorList>
    </citation>
    <scope>NUCLEOTIDE SEQUENCE [LARGE SCALE GENOMIC DNA]</scope>
    <source>
        <strain evidence="2 3">NCTC11938</strain>
    </source>
</reference>
<name>A0A379FIG8_PROMI</name>
<dbReference type="AlphaFoldDB" id="A0A379FIG8"/>
<dbReference type="InterPro" id="IPR027417">
    <property type="entry name" value="P-loop_NTPase"/>
</dbReference>
<dbReference type="PANTHER" id="PTHR43581:SF4">
    <property type="entry name" value="ATP_GTP PHOSPHATASE"/>
    <property type="match status" value="1"/>
</dbReference>
<gene>
    <name evidence="2" type="ORF">NCTC11938_01690</name>
</gene>
<dbReference type="Pfam" id="PF13175">
    <property type="entry name" value="AAA_15"/>
    <property type="match status" value="1"/>
</dbReference>
<dbReference type="EMBL" id="UGTS01000004">
    <property type="protein sequence ID" value="SUC20222.1"/>
    <property type="molecule type" value="Genomic_DNA"/>
</dbReference>
<dbReference type="PANTHER" id="PTHR43581">
    <property type="entry name" value="ATP/GTP PHOSPHATASE"/>
    <property type="match status" value="1"/>
</dbReference>
<proteinExistence type="predicted"/>
<dbReference type="Proteomes" id="UP000254191">
    <property type="component" value="Unassembled WGS sequence"/>
</dbReference>
<evidence type="ECO:0000259" key="1">
    <source>
        <dbReference type="Pfam" id="PF13175"/>
    </source>
</evidence>
<dbReference type="Gene3D" id="3.40.50.300">
    <property type="entry name" value="P-loop containing nucleotide triphosphate hydrolases"/>
    <property type="match status" value="1"/>
</dbReference>
<evidence type="ECO:0000313" key="3">
    <source>
        <dbReference type="Proteomes" id="UP000254191"/>
    </source>
</evidence>